<proteinExistence type="predicted"/>
<dbReference type="InterPro" id="IPR013783">
    <property type="entry name" value="Ig-like_fold"/>
</dbReference>
<accession>A0A559J1J8</accession>
<feature type="domain" description="DUF7507" evidence="2">
    <location>
        <begin position="832"/>
        <end position="921"/>
    </location>
</feature>
<feature type="domain" description="DUF7507" evidence="2">
    <location>
        <begin position="630"/>
        <end position="717"/>
    </location>
</feature>
<feature type="domain" description="DUF7507" evidence="2">
    <location>
        <begin position="731"/>
        <end position="819"/>
    </location>
</feature>
<reference evidence="3 4" key="1">
    <citation type="submission" date="2019-07" db="EMBL/GenBank/DDBJ databases">
        <authorList>
            <person name="Kim J."/>
        </authorList>
    </citation>
    <scope>NUCLEOTIDE SEQUENCE [LARGE SCALE GENOMIC DNA]</scope>
    <source>
        <strain evidence="3 4">N4</strain>
    </source>
</reference>
<feature type="domain" description="DUF7507" evidence="2">
    <location>
        <begin position="1140"/>
        <end position="1232"/>
    </location>
</feature>
<feature type="domain" description="DUF7507" evidence="2">
    <location>
        <begin position="529"/>
        <end position="613"/>
    </location>
</feature>
<feature type="domain" description="DUF7507" evidence="2">
    <location>
        <begin position="1241"/>
        <end position="1329"/>
    </location>
</feature>
<dbReference type="Pfam" id="PF24346">
    <property type="entry name" value="DUF7507"/>
    <property type="match status" value="9"/>
</dbReference>
<evidence type="ECO:0000259" key="2">
    <source>
        <dbReference type="Pfam" id="PF24346"/>
    </source>
</evidence>
<evidence type="ECO:0000313" key="4">
    <source>
        <dbReference type="Proteomes" id="UP000318102"/>
    </source>
</evidence>
<dbReference type="Proteomes" id="UP000318102">
    <property type="component" value="Unassembled WGS sequence"/>
</dbReference>
<evidence type="ECO:0000313" key="3">
    <source>
        <dbReference type="EMBL" id="TVX93721.1"/>
    </source>
</evidence>
<name>A0A559J1J8_9BACL</name>
<feature type="domain" description="DUF11" evidence="1">
    <location>
        <begin position="406"/>
        <end position="498"/>
    </location>
</feature>
<gene>
    <name evidence="3" type="ORF">FPZ44_12025</name>
</gene>
<evidence type="ECO:0000259" key="1">
    <source>
        <dbReference type="Pfam" id="PF01345"/>
    </source>
</evidence>
<dbReference type="PANTHER" id="PTHR34819">
    <property type="entry name" value="LARGE CYSTEINE-RICH PERIPLASMIC PROTEIN OMCB"/>
    <property type="match status" value="1"/>
</dbReference>
<dbReference type="InterPro" id="IPR047589">
    <property type="entry name" value="DUF11_rpt"/>
</dbReference>
<feature type="domain" description="DUF11" evidence="1">
    <location>
        <begin position="1548"/>
        <end position="1651"/>
    </location>
</feature>
<organism evidence="3 4">
    <name type="scientific">Paenibacillus agilis</name>
    <dbReference type="NCBI Taxonomy" id="3020863"/>
    <lineage>
        <taxon>Bacteria</taxon>
        <taxon>Bacillati</taxon>
        <taxon>Bacillota</taxon>
        <taxon>Bacilli</taxon>
        <taxon>Bacillales</taxon>
        <taxon>Paenibacillaceae</taxon>
        <taxon>Paenibacillus</taxon>
    </lineage>
</organism>
<dbReference type="Gene3D" id="2.60.40.10">
    <property type="entry name" value="Immunoglobulins"/>
    <property type="match status" value="4"/>
</dbReference>
<dbReference type="EMBL" id="VNJK01000001">
    <property type="protein sequence ID" value="TVX93721.1"/>
    <property type="molecule type" value="Genomic_DNA"/>
</dbReference>
<sequence>MVNFLPRTLNYSYSSSYRLKTYFTKGGYAVPFILRFSGNDTGAISFTGNTLGLSGLNGVAGTQDFIGALVTTNTSLQVGDFPPGTTNDFNLNNASAILNLPPGSSILYAELVWAGTYAVTGGTTDFSPFIDKSISVTTPLGTTVSVAPDPVTAQLLFINGNFNYFRSANVTSIVQAGGAGTYTVGGIVGNTENVSTSSGNHCGWTLCVVYKNTVLPFRNLSLNVGIVDIEFASTPSVDTTITGFSTPITGPVTGRMQLCAGDGDANKSGDQVLFGPDPASLTFLSGPRNFQNNFFASQICDDSGNLDTSGTFGTRNMLLGAPGANVVAGRQGWDITNVNISGTLTNNQTSATLQLRTTGDGYTVYAVGLYFDINAPKIVVNKFVAGGSSTGITADIAIEGGLLALNAGTVVIGQTVTYTIVVSNTGTTSATSTVIVDPLPNNTAFVPGSVRINGAPSGADPTVGVPIGTLAPFTSVFVTFSVTIVSLPPNGLACNQATAFFQYQSVAGGPILDGSIPSSEICVQVSPATIEFTKSANPLSGVPGDTITYTFTVTNTSAVTLTNVQVNDPLLGLFVLLNMPPGDVVTFDVDFVIPPGTPAGTLINNTATVTSDQTLPKDASAQVLVLPSFSLNVAKVADRVSLAAGDIVTYTLTVTNTSNAPLTNVTVTDDLLGFSQVIPSLDAGASQSFTVPFTVPLGTLAGTVFTNVTTATSNETGPAIDTATIIVTPVPNLVLFKSVTPQTAAPGDTVTYKLTASNAGNQTLTNVRIADPTLGINQTFDAVNPGDSVVVTIPFIIPLTAMQGDSLVNVATVTSDQTGPTQADAVVIIIGAPSITLTKSVSPQQATVGATVSYTFEVTNTGNTSLTNVQLTDPLLGLNQNIGTLAPGQSQTVDFSFVIPSGAANPFINIATVTGTSGSQTVQASDSASLNLLFPAFTLTKTVDRARVNPGETVNFTITIVNTGAVPLTNVAVSDPLLAYTNTIALLAPGASVTQTIPFTVPASTTPGSVIPNVVTVTPTETGPQQATATVTVNQVPAISLTKTADRVNALPGDTITYTVTVTNTGSVPLTSVGVSDELLGLNTVIPSLGVGLSQSFTLTLVVPPGTAIGTVITNVSTAVSDQTESVNATFKVLVNDVPPSITIVKTPNVLAAAPGETVTYTITVTNTGAVVLTNVLLTDTTLGISQALGTFNPGQSQALTFDFIIPAGTPSGSVIVNTAVVTSDQTNPEESTSTVTVQPAPGLTVTKALSQTQAVPGGRVTATITVRNTGNVDLTNVVITDATINFSSVIPSLPAGSTSTFPIPFTTPTVPAGTVITNTATASSNETGPTSATATLTVLPEAQLTLVKTVTPSVALPGETVTFTFEIRNTTDTTFTNVRFTDELIGIDKTVESIPPGFFVNVSRTFTIPADARGDSVITNIATLSSDQTTPIIAVAQVTVAEDPELTISKTVFPPVAFPGEQVFFNMIGVNTGNVPLSNIRYSDPLLGINGIVQSQDVGVAVSLIVPFTIPANATPGEPIVNTVLLDSAQTGPLSTSVTVNVAGLPLTVTKKADCNTVFVGDKVRFTITVANTSSITVTNAVLTDILQTGTKFVPGSVTVAGCALPGANPNAGIPLGNIAPGETIKVTFQVKQTVLPPNEKVQNRASVSFQLDNSTRPFTIDSNVISIKVDEHAE</sequence>
<dbReference type="Gene3D" id="2.60.40.740">
    <property type="match status" value="2"/>
</dbReference>
<comment type="caution">
    <text evidence="3">The sequence shown here is derived from an EMBL/GenBank/DDBJ whole genome shotgun (WGS) entry which is preliminary data.</text>
</comment>
<feature type="domain" description="DUF7507" evidence="2">
    <location>
        <begin position="935"/>
        <end position="1025"/>
    </location>
</feature>
<feature type="domain" description="DUF7507" evidence="2">
    <location>
        <begin position="1037"/>
        <end position="1087"/>
    </location>
</feature>
<dbReference type="InterPro" id="IPR055354">
    <property type="entry name" value="DUF7507"/>
</dbReference>
<dbReference type="PANTHER" id="PTHR34819:SF3">
    <property type="entry name" value="CELL SURFACE PROTEIN"/>
    <property type="match status" value="1"/>
</dbReference>
<dbReference type="InterPro" id="IPR001434">
    <property type="entry name" value="OmcB-like_DUF11"/>
</dbReference>
<dbReference type="OrthoDB" id="1751088at2"/>
<dbReference type="NCBIfam" id="TIGR01451">
    <property type="entry name" value="B_ant_repeat"/>
    <property type="match status" value="11"/>
</dbReference>
<dbReference type="InterPro" id="IPR051172">
    <property type="entry name" value="Chlamydia_OmcB"/>
</dbReference>
<feature type="domain" description="DUF7507" evidence="2">
    <location>
        <begin position="1343"/>
        <end position="1429"/>
    </location>
</feature>
<protein>
    <submittedName>
        <fullName evidence="3">DUF11 domain-containing protein</fullName>
    </submittedName>
</protein>
<keyword evidence="4" id="KW-1185">Reference proteome</keyword>
<dbReference type="Pfam" id="PF01345">
    <property type="entry name" value="DUF11"/>
    <property type="match status" value="2"/>
</dbReference>